<proteinExistence type="inferred from homology"/>
<dbReference type="FunFam" id="3.40.50.300:FF:000216">
    <property type="entry name" value="Type VII secretion ATPase EccA"/>
    <property type="match status" value="1"/>
</dbReference>
<dbReference type="AlphaFoldDB" id="A0A7R7ICC8"/>
<feature type="region of interest" description="Disordered" evidence="4">
    <location>
        <begin position="241"/>
        <end position="260"/>
    </location>
</feature>
<dbReference type="RefSeq" id="WP_271715689.1">
    <property type="nucleotide sequence ID" value="NZ_AP024169.1"/>
</dbReference>
<dbReference type="InterPro" id="IPR027417">
    <property type="entry name" value="P-loop_NTPase"/>
</dbReference>
<dbReference type="Gene3D" id="3.40.50.300">
    <property type="entry name" value="P-loop containing nucleotide triphosphate hydrolases"/>
    <property type="match status" value="1"/>
</dbReference>
<dbReference type="InterPro" id="IPR050773">
    <property type="entry name" value="CbxX/CfxQ_RuBisCO_ESX"/>
</dbReference>
<dbReference type="PANTHER" id="PTHR43392">
    <property type="entry name" value="AAA-TYPE ATPASE FAMILY PROTEIN / ANKYRIN REPEAT FAMILY PROTEIN"/>
    <property type="match status" value="1"/>
</dbReference>
<evidence type="ECO:0000259" key="5">
    <source>
        <dbReference type="SMART" id="SM00382"/>
    </source>
</evidence>
<feature type="domain" description="AAA+ ATPase" evidence="5">
    <location>
        <begin position="322"/>
        <end position="461"/>
    </location>
</feature>
<dbReference type="Proteomes" id="UP000595897">
    <property type="component" value="Chromosome"/>
</dbReference>
<protein>
    <recommendedName>
        <fullName evidence="5">AAA+ ATPase domain-containing protein</fullName>
    </recommendedName>
</protein>
<dbReference type="PRINTS" id="PR00819">
    <property type="entry name" value="CBXCFQXSUPER"/>
</dbReference>
<dbReference type="SMART" id="SM00382">
    <property type="entry name" value="AAA"/>
    <property type="match status" value="1"/>
</dbReference>
<sequence>MYQTYSNSKLYDIARDNYQKLTRYCVELDLEGYWDNPKVILNQSIQEVLDRYVQAILISLTIYNGHITEDEYSFIQTIPKNNLLLLTNNANVDDDTKKQAMKLVNSPPILLQLCGLRDSEKKLNTASSFFECLLNILLAMTYLNNNNDVFISAYVQEFYRKVSAFVQTDQSKIKKVDDNHRYYSVDFYDDQMLHSVEINDFQSVDKKDVSDQNEDFQQQSRKFKINVPRIEELKKEEEALRLEKENEDNDDKEQELKEQELKEQAIKEQIEEEKRKKNLEALLEELKSLTGLGNVKTEINSLINLLKVRKLRESYNMPIMDMSYHMVFTGNPGTGKTTVARLVAKIYKELGFLSEGTLIETDRAGLVAGFVGQTAIKVKEIVEKAIGGVLFIDEAYTLSSGIGTNDFGSEAIDTLVKLMEDHRDNLVVIVAGYKEEMQEFLKANTGLISRFNKFIEFEDYSTEELMEILTNSAAKNSMILSDEAYEKIKDNLSNMPEERKKTFGNARGIRNVFEKIVVNQANRIVTIESPSINEIERIELLDVMNLPSL</sequence>
<dbReference type="Gene3D" id="1.10.8.60">
    <property type="match status" value="1"/>
</dbReference>
<organism evidence="6 7">
    <name type="scientific">Anaeromicropila herbilytica</name>
    <dbReference type="NCBI Taxonomy" id="2785025"/>
    <lineage>
        <taxon>Bacteria</taxon>
        <taxon>Bacillati</taxon>
        <taxon>Bacillota</taxon>
        <taxon>Clostridia</taxon>
        <taxon>Lachnospirales</taxon>
        <taxon>Lachnospiraceae</taxon>
        <taxon>Anaeromicropila</taxon>
    </lineage>
</organism>
<evidence type="ECO:0000313" key="7">
    <source>
        <dbReference type="Proteomes" id="UP000595897"/>
    </source>
</evidence>
<dbReference type="InterPro" id="IPR003593">
    <property type="entry name" value="AAA+_ATPase"/>
</dbReference>
<evidence type="ECO:0000256" key="3">
    <source>
        <dbReference type="ARBA" id="ARBA00022840"/>
    </source>
</evidence>
<keyword evidence="7" id="KW-1185">Reference proteome</keyword>
<dbReference type="InterPro" id="IPR041627">
    <property type="entry name" value="AAA_lid_6"/>
</dbReference>
<accession>A0A7R7ICC8</accession>
<comment type="similarity">
    <text evidence="1">Belongs to the CbxX/CfxQ family.</text>
</comment>
<evidence type="ECO:0000313" key="6">
    <source>
        <dbReference type="EMBL" id="BCN30472.1"/>
    </source>
</evidence>
<keyword evidence="2" id="KW-0547">Nucleotide-binding</keyword>
<dbReference type="PANTHER" id="PTHR43392:SF2">
    <property type="entry name" value="AAA-TYPE ATPASE FAMILY PROTEIN _ ANKYRIN REPEAT FAMILY PROTEIN"/>
    <property type="match status" value="1"/>
</dbReference>
<evidence type="ECO:0000256" key="2">
    <source>
        <dbReference type="ARBA" id="ARBA00022741"/>
    </source>
</evidence>
<dbReference type="CDD" id="cd00009">
    <property type="entry name" value="AAA"/>
    <property type="match status" value="1"/>
</dbReference>
<dbReference type="GO" id="GO:0016887">
    <property type="term" value="F:ATP hydrolysis activity"/>
    <property type="evidence" value="ECO:0007669"/>
    <property type="project" value="InterPro"/>
</dbReference>
<dbReference type="Pfam" id="PF00004">
    <property type="entry name" value="AAA"/>
    <property type="match status" value="1"/>
</dbReference>
<dbReference type="SUPFAM" id="SSF52540">
    <property type="entry name" value="P-loop containing nucleoside triphosphate hydrolases"/>
    <property type="match status" value="1"/>
</dbReference>
<name>A0A7R7ICC8_9FIRM</name>
<dbReference type="InterPro" id="IPR000641">
    <property type="entry name" value="CbxX/CfxQ"/>
</dbReference>
<dbReference type="Pfam" id="PF17866">
    <property type="entry name" value="AAA_lid_6"/>
    <property type="match status" value="1"/>
</dbReference>
<dbReference type="GO" id="GO:0005524">
    <property type="term" value="F:ATP binding"/>
    <property type="evidence" value="ECO:0007669"/>
    <property type="project" value="UniProtKB-KW"/>
</dbReference>
<dbReference type="InterPro" id="IPR003959">
    <property type="entry name" value="ATPase_AAA_core"/>
</dbReference>
<evidence type="ECO:0000256" key="4">
    <source>
        <dbReference type="SAM" id="MobiDB-lite"/>
    </source>
</evidence>
<dbReference type="KEGG" id="ahb:bsdtb5_17670"/>
<gene>
    <name evidence="6" type="ORF">bsdtb5_17670</name>
</gene>
<evidence type="ECO:0000256" key="1">
    <source>
        <dbReference type="ARBA" id="ARBA00010378"/>
    </source>
</evidence>
<keyword evidence="3" id="KW-0067">ATP-binding</keyword>
<dbReference type="EMBL" id="AP024169">
    <property type="protein sequence ID" value="BCN30472.1"/>
    <property type="molecule type" value="Genomic_DNA"/>
</dbReference>
<reference evidence="6 7" key="1">
    <citation type="submission" date="2020-11" db="EMBL/GenBank/DDBJ databases">
        <title>Draft genome sequencing of a Lachnospiraceae strain isolated from anoxic soil subjected to BSD treatment.</title>
        <authorList>
            <person name="Uek A."/>
            <person name="Tonouchi A."/>
        </authorList>
    </citation>
    <scope>NUCLEOTIDE SEQUENCE [LARGE SCALE GENOMIC DNA]</scope>
    <source>
        <strain evidence="6 7">TB5</strain>
    </source>
</reference>